<comment type="caution">
    <text evidence="9">The sequence shown here is derived from an EMBL/GenBank/DDBJ whole genome shotgun (WGS) entry which is preliminary data.</text>
</comment>
<protein>
    <submittedName>
        <fullName evidence="9">Microtubule-nucleating Tub4p (Gamma-tubulin) complex component</fullName>
    </submittedName>
</protein>
<dbReference type="InterPro" id="IPR041470">
    <property type="entry name" value="GCP_N"/>
</dbReference>
<evidence type="ECO:0000256" key="3">
    <source>
        <dbReference type="ARBA" id="ARBA00022490"/>
    </source>
</evidence>
<organism evidence="9 10">
    <name type="scientific">Ramalina farinacea</name>
    <dbReference type="NCBI Taxonomy" id="258253"/>
    <lineage>
        <taxon>Eukaryota</taxon>
        <taxon>Fungi</taxon>
        <taxon>Dikarya</taxon>
        <taxon>Ascomycota</taxon>
        <taxon>Pezizomycotina</taxon>
        <taxon>Lecanoromycetes</taxon>
        <taxon>OSLEUM clade</taxon>
        <taxon>Lecanoromycetidae</taxon>
        <taxon>Lecanorales</taxon>
        <taxon>Lecanorineae</taxon>
        <taxon>Ramalinaceae</taxon>
        <taxon>Ramalina</taxon>
    </lineage>
</organism>
<feature type="region of interest" description="Disordered" evidence="6">
    <location>
        <begin position="783"/>
        <end position="835"/>
    </location>
</feature>
<dbReference type="GO" id="GO:0000930">
    <property type="term" value="C:gamma-tubulin complex"/>
    <property type="evidence" value="ECO:0007669"/>
    <property type="project" value="TreeGrafter"/>
</dbReference>
<dbReference type="GO" id="GO:0051011">
    <property type="term" value="F:microtubule minus-end binding"/>
    <property type="evidence" value="ECO:0007669"/>
    <property type="project" value="TreeGrafter"/>
</dbReference>
<dbReference type="EMBL" id="JAPUFD010000001">
    <property type="protein sequence ID" value="MDI1485255.1"/>
    <property type="molecule type" value="Genomic_DNA"/>
</dbReference>
<gene>
    <name evidence="9" type="primary">SPC98</name>
    <name evidence="9" type="ORF">OHK93_000392</name>
</gene>
<dbReference type="GO" id="GO:0051225">
    <property type="term" value="P:spindle assembly"/>
    <property type="evidence" value="ECO:0007669"/>
    <property type="project" value="TreeGrafter"/>
</dbReference>
<dbReference type="GO" id="GO:0005874">
    <property type="term" value="C:microtubule"/>
    <property type="evidence" value="ECO:0007669"/>
    <property type="project" value="UniProtKB-KW"/>
</dbReference>
<feature type="domain" description="Gamma tubulin complex component protein N-terminal" evidence="8">
    <location>
        <begin position="216"/>
        <end position="514"/>
    </location>
</feature>
<evidence type="ECO:0000259" key="8">
    <source>
        <dbReference type="Pfam" id="PF17681"/>
    </source>
</evidence>
<dbReference type="GO" id="GO:0000278">
    <property type="term" value="P:mitotic cell cycle"/>
    <property type="evidence" value="ECO:0007669"/>
    <property type="project" value="TreeGrafter"/>
</dbReference>
<evidence type="ECO:0000313" key="9">
    <source>
        <dbReference type="EMBL" id="MDI1485255.1"/>
    </source>
</evidence>
<dbReference type="GO" id="GO:0031122">
    <property type="term" value="P:cytoplasmic microtubule organization"/>
    <property type="evidence" value="ECO:0007669"/>
    <property type="project" value="TreeGrafter"/>
</dbReference>
<dbReference type="Pfam" id="PF17681">
    <property type="entry name" value="GCP_N_terminal"/>
    <property type="match status" value="1"/>
</dbReference>
<dbReference type="Proteomes" id="UP001161017">
    <property type="component" value="Unassembled WGS sequence"/>
</dbReference>
<dbReference type="InterPro" id="IPR040457">
    <property type="entry name" value="GCP_C"/>
</dbReference>
<feature type="domain" description="Gamma tubulin complex component C-terminal" evidence="7">
    <location>
        <begin position="520"/>
        <end position="892"/>
    </location>
</feature>
<feature type="compositionally biased region" description="Basic and acidic residues" evidence="6">
    <location>
        <begin position="120"/>
        <end position="129"/>
    </location>
</feature>
<keyword evidence="10" id="KW-1185">Reference proteome</keyword>
<dbReference type="GO" id="GO:0043015">
    <property type="term" value="F:gamma-tubulin binding"/>
    <property type="evidence" value="ECO:0007669"/>
    <property type="project" value="InterPro"/>
</dbReference>
<dbReference type="InterPro" id="IPR007259">
    <property type="entry name" value="GCP"/>
</dbReference>
<comment type="similarity">
    <text evidence="2">Belongs to the TUBGCP family.</text>
</comment>
<feature type="compositionally biased region" description="Polar residues" evidence="6">
    <location>
        <begin position="806"/>
        <end position="835"/>
    </location>
</feature>
<dbReference type="AlphaFoldDB" id="A0AA43QJ41"/>
<evidence type="ECO:0000256" key="4">
    <source>
        <dbReference type="ARBA" id="ARBA00022701"/>
    </source>
</evidence>
<dbReference type="Pfam" id="PF04130">
    <property type="entry name" value="GCP_C_terminal"/>
    <property type="match status" value="1"/>
</dbReference>
<feature type="region of interest" description="Disordered" evidence="6">
    <location>
        <begin position="895"/>
        <end position="952"/>
    </location>
</feature>
<evidence type="ECO:0000256" key="2">
    <source>
        <dbReference type="ARBA" id="ARBA00010337"/>
    </source>
</evidence>
<evidence type="ECO:0000259" key="7">
    <source>
        <dbReference type="Pfam" id="PF04130"/>
    </source>
</evidence>
<proteinExistence type="inferred from homology"/>
<dbReference type="Gene3D" id="1.20.120.1900">
    <property type="entry name" value="Gamma-tubulin complex, C-terminal domain"/>
    <property type="match status" value="1"/>
</dbReference>
<feature type="region of interest" description="Disordered" evidence="6">
    <location>
        <begin position="114"/>
        <end position="214"/>
    </location>
</feature>
<dbReference type="GO" id="GO:0000922">
    <property type="term" value="C:spindle pole"/>
    <property type="evidence" value="ECO:0007669"/>
    <property type="project" value="InterPro"/>
</dbReference>
<sequence length="952" mass="105820">MGDERSRRFDDALSSLVDNLIPGLEDEDDARADERHDDAVDLARNIIEEHRSSSVVSDVQHAADLIKKRLLRGNGSPEKAVQFSNLYSRLLSQPVLSKKWEILFLLLRLADSNPGAAQDHATEGKRSAEQKLNGAQDGQFGSSSEADEQTYRDAFAPSGLPNLQPESARSKPFAVSASAAERRAKSRKPDRSLANEDDDEPTAKVNLPGPSEDELLRDIPFTLQGLSTNNLKFTSQNTLELPSTLSLPITSLLHTLAEPSLLYRSLSEFVESKDEGLIGQSLRSAVSNELRSYLGLISSLETHIRQALATKNEPGAQQSDGRVGVTLKRCVLWTREATMGLRIMSIMSEEAGAKKGGQLVSMIHGFSTSHGDPFVGAFAERMLSHVTRPFYDMLRQWIYDGELADPYNEFFVIEQASSVLVEDPRRAPATSVWEEKYRLDESMIPSIITEDFARKVFLIGKSLNFIRYSCGDSAWVEAYSKDASRELKYGDTATLETSIDQAYKTTMARLTSLMDSKFQLFEHLNALKRYLLLGQGDFIALLMESLASNLDRPAGSQYRHTLTAQLEHAIRGSNAQFDPPDILRRLDARLTEMEKGDTGWDVFTLEYKVDAPVDVIITPWANRQYLKIFNLLWRIKRVEFALSSTWRRCMTGARGVLATVDAKMKKDWKAARCSIAEMIHFVNQLQYYFLFEVIEASWSSLNTTMSKPDATLDDLISAHTKYLKSITLKGLLGSMRTTSSGHKEDVFTVQLHEILKTMLAYKEAVDGLYSFSVAEFTRKQFEGRPGQSKYGITSTEKDDDDICSPFPNNTTKKSAANGLGSQDTDSPFPLTSNPLTHLASDEETLLPALRQRLSTLSADFKTRINNLLGDLAVQPDVDMKFLAVVMNFNDVYQPRKRRRHHPGVVGTERKTPAAQVQQGGGGGGGDATTVRKEGGGDGASTTSKGKEKERGK</sequence>
<evidence type="ECO:0000256" key="6">
    <source>
        <dbReference type="SAM" id="MobiDB-lite"/>
    </source>
</evidence>
<dbReference type="InterPro" id="IPR042241">
    <property type="entry name" value="GCP_C_sf"/>
</dbReference>
<accession>A0AA43QJ41</accession>
<evidence type="ECO:0000313" key="10">
    <source>
        <dbReference type="Proteomes" id="UP001161017"/>
    </source>
</evidence>
<dbReference type="GO" id="GO:0007020">
    <property type="term" value="P:microtubule nucleation"/>
    <property type="evidence" value="ECO:0007669"/>
    <property type="project" value="InterPro"/>
</dbReference>
<dbReference type="GO" id="GO:0044732">
    <property type="term" value="C:mitotic spindle pole body"/>
    <property type="evidence" value="ECO:0007669"/>
    <property type="project" value="TreeGrafter"/>
</dbReference>
<keyword evidence="3" id="KW-0963">Cytoplasm</keyword>
<keyword evidence="5" id="KW-0206">Cytoskeleton</keyword>
<evidence type="ECO:0000256" key="5">
    <source>
        <dbReference type="ARBA" id="ARBA00023212"/>
    </source>
</evidence>
<comment type="subcellular location">
    <subcellularLocation>
        <location evidence="1">Cytoplasm</location>
        <location evidence="1">Cytoskeleton</location>
    </subcellularLocation>
</comment>
<reference evidence="9" key="1">
    <citation type="journal article" date="2023" name="Genome Biol. Evol.">
        <title>First Whole Genome Sequence and Flow Cytometry Genome Size Data for the Lichen-Forming Fungus Ramalina farinacea (Ascomycota).</title>
        <authorList>
            <person name="Llewellyn T."/>
            <person name="Mian S."/>
            <person name="Hill R."/>
            <person name="Leitch I.J."/>
            <person name="Gaya E."/>
        </authorList>
    </citation>
    <scope>NUCLEOTIDE SEQUENCE</scope>
    <source>
        <strain evidence="9">LIQ254RAFAR</strain>
    </source>
</reference>
<name>A0AA43QJ41_9LECA</name>
<evidence type="ECO:0000256" key="1">
    <source>
        <dbReference type="ARBA" id="ARBA00004245"/>
    </source>
</evidence>
<dbReference type="GO" id="GO:0051321">
    <property type="term" value="P:meiotic cell cycle"/>
    <property type="evidence" value="ECO:0007669"/>
    <property type="project" value="TreeGrafter"/>
</dbReference>
<dbReference type="PANTHER" id="PTHR19302:SF14">
    <property type="entry name" value="GAMMA-TUBULIN COMPLEX COMPONENT 3"/>
    <property type="match status" value="1"/>
</dbReference>
<feature type="compositionally biased region" description="Basic and acidic residues" evidence="6">
    <location>
        <begin position="180"/>
        <end position="194"/>
    </location>
</feature>
<dbReference type="PANTHER" id="PTHR19302">
    <property type="entry name" value="GAMMA TUBULIN COMPLEX PROTEIN"/>
    <property type="match status" value="1"/>
</dbReference>
<keyword evidence="4" id="KW-0493">Microtubule</keyword>